<gene>
    <name evidence="2" type="ORF">IC610_15950</name>
</gene>
<name>A0ABR8ZGC8_9FLAO</name>
<sequence length="478" mass="53606">MKFKIFTALTLCLAINALSQSKYNHGNKFDFDKTIEKDVKMVAGDANSFYMSSITNENTFESKSQIFVRKFDNTNNLKQTFTHNIPQMEKFAYINYLGSFDAGNNIVFITETYAGKLKKKNIYKIIFDKTAGTFREDLMATFPIESVMKSGTSYFEKSENGRYGAVVFYEHSPRKEPVKININVFETSSLKTVWEKQITGEAGSSDTHFFVANSGNVGLLRSAQQNASLLYVTPSGQEEKFFTEKMKIVSEHAVSIGSKEYLLAFNSTPKTIKMNAANFENLMLYDIEEGKIVSNEVVSQYNDGSKIVEIYTPYSTVSGNNIYLFTESRINAGTRQAKSPMRTMMINETYYVTADPRMVIINSTTGKIDNVVALNGKGRKNAELDLHALGIVNVKGNYIMKKGENYDLSAVNLDSKSVVELKNMPPYKETQAAQFQGSGDAYSQALLYRPDVKGIYYPRTYDGSKSAAIVAIENFDGK</sequence>
<feature type="chain" id="PRO_5045795089" evidence="1">
    <location>
        <begin position="20"/>
        <end position="478"/>
    </location>
</feature>
<feature type="signal peptide" evidence="1">
    <location>
        <begin position="1"/>
        <end position="19"/>
    </location>
</feature>
<evidence type="ECO:0000313" key="3">
    <source>
        <dbReference type="Proteomes" id="UP000637299"/>
    </source>
</evidence>
<comment type="caution">
    <text evidence="2">The sequence shown here is derived from an EMBL/GenBank/DDBJ whole genome shotgun (WGS) entry which is preliminary data.</text>
</comment>
<accession>A0ABR8ZGC8</accession>
<keyword evidence="1" id="KW-0732">Signal</keyword>
<evidence type="ECO:0000313" key="2">
    <source>
        <dbReference type="EMBL" id="MBD8083905.1"/>
    </source>
</evidence>
<dbReference type="RefSeq" id="WP_191737738.1">
    <property type="nucleotide sequence ID" value="NZ_JACYFS010000006.1"/>
</dbReference>
<keyword evidence="3" id="KW-1185">Reference proteome</keyword>
<proteinExistence type="predicted"/>
<organism evidence="2 3">
    <name type="scientific">Chryseobacterium caseinilyticum</name>
    <dbReference type="NCBI Taxonomy" id="2771428"/>
    <lineage>
        <taxon>Bacteria</taxon>
        <taxon>Pseudomonadati</taxon>
        <taxon>Bacteroidota</taxon>
        <taxon>Flavobacteriia</taxon>
        <taxon>Flavobacteriales</taxon>
        <taxon>Weeksellaceae</taxon>
        <taxon>Chryseobacterium group</taxon>
        <taxon>Chryseobacterium</taxon>
    </lineage>
</organism>
<evidence type="ECO:0000256" key="1">
    <source>
        <dbReference type="SAM" id="SignalP"/>
    </source>
</evidence>
<dbReference type="EMBL" id="JACYFS010000006">
    <property type="protein sequence ID" value="MBD8083905.1"/>
    <property type="molecule type" value="Genomic_DNA"/>
</dbReference>
<protein>
    <submittedName>
        <fullName evidence="2">Uncharacterized protein</fullName>
    </submittedName>
</protein>
<reference evidence="2 3" key="1">
    <citation type="submission" date="2020-09" db="EMBL/GenBank/DDBJ databases">
        <title>Genome seq and assembly of Chryseobacterium sp.</title>
        <authorList>
            <person name="Chhetri G."/>
        </authorList>
    </citation>
    <scope>NUCLEOTIDE SEQUENCE [LARGE SCALE GENOMIC DNA]</scope>
    <source>
        <strain evidence="2 3">GCR10</strain>
    </source>
</reference>
<dbReference type="Proteomes" id="UP000637299">
    <property type="component" value="Unassembled WGS sequence"/>
</dbReference>